<protein>
    <submittedName>
        <fullName evidence="2">HDOD domain-containing protein</fullName>
    </submittedName>
</protein>
<dbReference type="PROSITE" id="PS51833">
    <property type="entry name" value="HDOD"/>
    <property type="match status" value="1"/>
</dbReference>
<evidence type="ECO:0000313" key="2">
    <source>
        <dbReference type="EMBL" id="MBW8183226.1"/>
    </source>
</evidence>
<feature type="domain" description="HDOD" evidence="1">
    <location>
        <begin position="99"/>
        <end position="315"/>
    </location>
</feature>
<dbReference type="SUPFAM" id="SSF109604">
    <property type="entry name" value="HD-domain/PDEase-like"/>
    <property type="match status" value="1"/>
</dbReference>
<accession>A0ABS7E236</accession>
<dbReference type="Gene3D" id="1.10.3210.10">
    <property type="entry name" value="Hypothetical protein af1432"/>
    <property type="match status" value="1"/>
</dbReference>
<gene>
    <name evidence="2" type="ORF">K0625_06070</name>
</gene>
<dbReference type="InterPro" id="IPR013976">
    <property type="entry name" value="HDOD"/>
</dbReference>
<comment type="caution">
    <text evidence="2">The sequence shown here is derived from an EMBL/GenBank/DDBJ whole genome shotgun (WGS) entry which is preliminary data.</text>
</comment>
<evidence type="ECO:0000313" key="3">
    <source>
        <dbReference type="Proteomes" id="UP001195963"/>
    </source>
</evidence>
<reference evidence="2 3" key="1">
    <citation type="submission" date="2021-07" db="EMBL/GenBank/DDBJ databases">
        <title>Shewanella sp. nov, isolated from SCS.</title>
        <authorList>
            <person name="Cao W.R."/>
        </authorList>
    </citation>
    <scope>NUCLEOTIDE SEQUENCE [LARGE SCALE GENOMIC DNA]</scope>
    <source>
        <strain evidence="2 3">NR704-98</strain>
    </source>
</reference>
<evidence type="ECO:0000259" key="1">
    <source>
        <dbReference type="PROSITE" id="PS51833"/>
    </source>
</evidence>
<dbReference type="Pfam" id="PF08668">
    <property type="entry name" value="HDOD"/>
    <property type="match status" value="1"/>
</dbReference>
<name>A0ABS7E236_9GAMM</name>
<dbReference type="RefSeq" id="WP_220108851.1">
    <property type="nucleotide sequence ID" value="NZ_JAHZST010000003.1"/>
</dbReference>
<dbReference type="Proteomes" id="UP001195963">
    <property type="component" value="Unassembled WGS sequence"/>
</dbReference>
<proteinExistence type="predicted"/>
<sequence length="380" mass="43297">MAISVAGGVRPGKVIEIEHRLYQQLIVGKQKSSSMFDELDAELENDANKLAIEREAVLERLAKQIEAKDIFDRVSKQLIDSVSSAVDHRLASADSVIKSAGINESQLLMLELLQSDNLDINRLRPLIANESWLVRDLLNIVNSSSFRHRRPQGSDVKVTDIKLVLNFIGIENIKLLVPYFCLRNWLPSGHANLLWTTRKLWRYSMVSAIAAQALAKLHEKDGVFVYTCTLLSQLGPSVVLKNSALLFEETWGVWLREASNSRDKELYDAVLATEFPSQRVYELVIEHGDRLNWQLLEQLNFSDSAMGAVMAELDNNLSYKDLSENASIVARANCYAKVVLLEEMRELSPQEKRIMFDYYELSEQELIRLKAQNYRKLDII</sequence>
<keyword evidence="3" id="KW-1185">Reference proteome</keyword>
<dbReference type="EMBL" id="JAHZST010000003">
    <property type="protein sequence ID" value="MBW8183226.1"/>
    <property type="molecule type" value="Genomic_DNA"/>
</dbReference>
<organism evidence="2 3">
    <name type="scientific">Shewanella nanhaiensis</name>
    <dbReference type="NCBI Taxonomy" id="2864872"/>
    <lineage>
        <taxon>Bacteria</taxon>
        <taxon>Pseudomonadati</taxon>
        <taxon>Pseudomonadota</taxon>
        <taxon>Gammaproteobacteria</taxon>
        <taxon>Alteromonadales</taxon>
        <taxon>Shewanellaceae</taxon>
        <taxon>Shewanella</taxon>
    </lineage>
</organism>